<feature type="transmembrane region" description="Helical" evidence="1">
    <location>
        <begin position="140"/>
        <end position="159"/>
    </location>
</feature>
<feature type="transmembrane region" description="Helical" evidence="1">
    <location>
        <begin position="686"/>
        <end position="708"/>
    </location>
</feature>
<feature type="transmembrane region" description="Helical" evidence="1">
    <location>
        <begin position="438"/>
        <end position="462"/>
    </location>
</feature>
<keyword evidence="4" id="KW-1185">Reference proteome</keyword>
<dbReference type="Proteomes" id="UP001153618">
    <property type="component" value="Unassembled WGS sequence"/>
</dbReference>
<gene>
    <name evidence="3" type="ORF">POLS_LOCUS5279</name>
</gene>
<dbReference type="EMBL" id="CAJVOS010000027">
    <property type="protein sequence ID" value="CAG8122705.1"/>
    <property type="molecule type" value="Genomic_DNA"/>
</dbReference>
<keyword evidence="1" id="KW-1133">Transmembrane helix</keyword>
<feature type="transmembrane region" description="Helical" evidence="1">
    <location>
        <begin position="728"/>
        <end position="750"/>
    </location>
</feature>
<dbReference type="OrthoDB" id="5429634at2759"/>
<protein>
    <recommendedName>
        <fullName evidence="2">DUF6536 domain-containing protein</fullName>
    </recommendedName>
</protein>
<dbReference type="Pfam" id="PF20163">
    <property type="entry name" value="DUF6536"/>
    <property type="match status" value="1"/>
</dbReference>
<sequence>MAPNDGSGSFLDRLKSVFKLPSSWDGMRVCAVVASVALGVNVTLAVIAFAYGYANTKSKDFFEVPLYEGSCSTTRNLSTGLHLLINGLGTLVLSTSSYTSQFLAAPSRRDIDKAHSKGSWLDIGVHSLRNILALEGRKKFLWAVLLVSTIPIHAFVFVAPGDYNGSQTLNLTTSSTDCFEKYTHQSLADFNSDISRGNFDILTKQECLDTFARSYVHGYKSLAILSSDLTWNMDTPLRFVALANLPSYYDPSSEPWYRNPFSWMCPRLHEGSCLRSDLEAQMWKVSASIWQEPIWTLTLPRNHSFETFNETNFPECTDEYPFCLGMNQLSMFVWPASTTKFRDWPSLPITSQDLKTFVTEFRISNGGSVPSDLWDEILSFMTNVTWTQDGSRCTNFKSLNYRYLPGTRYTEEVFDYHSIGSYAVDGCLSTHREENCQLIFVPMFSIIVIVCIATKFACILFVSRRERHSRLLTVGDAISSFLSNPDRFTIGCCTSSNSDWVKPTRRLVGKPICTYRDFPEQRLDCRTRRWWKAATVMQWASTLVFALSMLGIASFFLYQRISVPLYSGTVGYGSYKPSLSFFWDTGIGSSNPYTVIDEVHSSFLGTVLLSNVPQFLLSLSYYFYNSTLTSMLLASEYDSYAIRGTRADSSVKPAQVQAKKGLRVSKNRTGAQRSFYFLSLPYRYSLPLMLSYTMLHWLVSQAFFYVRVVLYDENSQHDSSLDVDTCGWSPIALLGAIIVGSLMTITLVGLSMRSFRSVIPLAGSCSAAISAACHPPGHDVNAAVKEIIWGEISSSDLRKMAAISPRSLVSPGQDDVDDGDVALEMQTRDYRDQPTVHYTFTSCDVRQPTIDDTDGGWI</sequence>
<feature type="transmembrane region" description="Helical" evidence="1">
    <location>
        <begin position="536"/>
        <end position="558"/>
    </location>
</feature>
<reference evidence="3" key="1">
    <citation type="submission" date="2021-07" db="EMBL/GenBank/DDBJ databases">
        <authorList>
            <person name="Branca A.L. A."/>
        </authorList>
    </citation>
    <scope>NUCLEOTIDE SEQUENCE</scope>
</reference>
<proteinExistence type="predicted"/>
<keyword evidence="1" id="KW-0812">Transmembrane</keyword>
<feature type="transmembrane region" description="Helical" evidence="1">
    <location>
        <begin position="603"/>
        <end position="624"/>
    </location>
</feature>
<feature type="transmembrane region" description="Helical" evidence="1">
    <location>
        <begin position="26"/>
        <end position="51"/>
    </location>
</feature>
<feature type="domain" description="DUF6536" evidence="2">
    <location>
        <begin position="26"/>
        <end position="164"/>
    </location>
</feature>
<comment type="caution">
    <text evidence="3">The sequence shown here is derived from an EMBL/GenBank/DDBJ whole genome shotgun (WGS) entry which is preliminary data.</text>
</comment>
<dbReference type="InterPro" id="IPR046623">
    <property type="entry name" value="DUF6536"/>
</dbReference>
<evidence type="ECO:0000256" key="1">
    <source>
        <dbReference type="SAM" id="Phobius"/>
    </source>
</evidence>
<name>A0A9W4HTW8_PENOL</name>
<keyword evidence="1" id="KW-0472">Membrane</keyword>
<dbReference type="AlphaFoldDB" id="A0A9W4HTW8"/>
<organism evidence="3 4">
    <name type="scientific">Penicillium olsonii</name>
    <dbReference type="NCBI Taxonomy" id="99116"/>
    <lineage>
        <taxon>Eukaryota</taxon>
        <taxon>Fungi</taxon>
        <taxon>Dikarya</taxon>
        <taxon>Ascomycota</taxon>
        <taxon>Pezizomycotina</taxon>
        <taxon>Eurotiomycetes</taxon>
        <taxon>Eurotiomycetidae</taxon>
        <taxon>Eurotiales</taxon>
        <taxon>Aspergillaceae</taxon>
        <taxon>Penicillium</taxon>
    </lineage>
</organism>
<dbReference type="PANTHER" id="PTHR35395:SF1">
    <property type="entry name" value="DUF6536 DOMAIN-CONTAINING PROTEIN"/>
    <property type="match status" value="1"/>
</dbReference>
<dbReference type="PANTHER" id="PTHR35395">
    <property type="entry name" value="DUF6536 DOMAIN-CONTAINING PROTEIN"/>
    <property type="match status" value="1"/>
</dbReference>
<evidence type="ECO:0000259" key="2">
    <source>
        <dbReference type="Pfam" id="PF20163"/>
    </source>
</evidence>
<evidence type="ECO:0000313" key="4">
    <source>
        <dbReference type="Proteomes" id="UP001153618"/>
    </source>
</evidence>
<evidence type="ECO:0000313" key="3">
    <source>
        <dbReference type="EMBL" id="CAG8122705.1"/>
    </source>
</evidence>
<accession>A0A9W4HTW8</accession>